<proteinExistence type="predicted"/>
<protein>
    <submittedName>
        <fullName evidence="2">Uncharacterized protein</fullName>
    </submittedName>
</protein>
<dbReference type="EMBL" id="KQ474083">
    <property type="protein sequence ID" value="KPV73378.1"/>
    <property type="molecule type" value="Genomic_DNA"/>
</dbReference>
<evidence type="ECO:0000313" key="3">
    <source>
        <dbReference type="Proteomes" id="UP000053890"/>
    </source>
</evidence>
<dbReference type="OMA" id="EPGWFND"/>
<feature type="region of interest" description="Disordered" evidence="1">
    <location>
        <begin position="214"/>
        <end position="249"/>
    </location>
</feature>
<reference evidence="2 3" key="1">
    <citation type="journal article" date="2015" name="Front. Microbiol.">
        <title>Genome sequence of the plant growth promoting endophytic yeast Rhodotorula graminis WP1.</title>
        <authorList>
            <person name="Firrincieli A."/>
            <person name="Otillar R."/>
            <person name="Salamov A."/>
            <person name="Schmutz J."/>
            <person name="Khan Z."/>
            <person name="Redman R.S."/>
            <person name="Fleck N.D."/>
            <person name="Lindquist E."/>
            <person name="Grigoriev I.V."/>
            <person name="Doty S.L."/>
        </authorList>
    </citation>
    <scope>NUCLEOTIDE SEQUENCE [LARGE SCALE GENOMIC DNA]</scope>
    <source>
        <strain evidence="2 3">WP1</strain>
    </source>
</reference>
<dbReference type="GeneID" id="28978132"/>
<keyword evidence="3" id="KW-1185">Reference proteome</keyword>
<dbReference type="Proteomes" id="UP000053890">
    <property type="component" value="Unassembled WGS sequence"/>
</dbReference>
<feature type="compositionally biased region" description="Basic and acidic residues" evidence="1">
    <location>
        <begin position="281"/>
        <end position="292"/>
    </location>
</feature>
<sequence length="292" mass="31002">MEDSADPWTDELGAFEVEVDDSAAVARAERIAAARQAGKGYQAKFDEPGWFNDPAEASRSKGAARPALYALHQAYFEARFEAVVDRGLELLGPGIKEENEVLDLVMRAALRCGKETDDAVLDLARRWREFPNLPSHSLISARVLAASSSLRPAPTSLDVPTPLTDADAPIPAREVLAAALAALRMHPSLPLPRAFLRSLLAAPHPTLAAAIKPSRAERPPAAPAPAPAAAPAPAPFDEPALEAELQRVDVGDAERDILRRVLGLGEGGAGAAEDDDDDEVERAAAGRDVRSL</sequence>
<feature type="region of interest" description="Disordered" evidence="1">
    <location>
        <begin position="262"/>
        <end position="292"/>
    </location>
</feature>
<dbReference type="RefSeq" id="XP_018269427.1">
    <property type="nucleotide sequence ID" value="XM_018417684.1"/>
</dbReference>
<organism evidence="2 3">
    <name type="scientific">Rhodotorula graminis (strain WP1)</name>
    <dbReference type="NCBI Taxonomy" id="578459"/>
    <lineage>
        <taxon>Eukaryota</taxon>
        <taxon>Fungi</taxon>
        <taxon>Dikarya</taxon>
        <taxon>Basidiomycota</taxon>
        <taxon>Pucciniomycotina</taxon>
        <taxon>Microbotryomycetes</taxon>
        <taxon>Sporidiobolales</taxon>
        <taxon>Sporidiobolaceae</taxon>
        <taxon>Rhodotorula</taxon>
    </lineage>
</organism>
<dbReference type="OrthoDB" id="2529605at2759"/>
<feature type="compositionally biased region" description="Pro residues" evidence="1">
    <location>
        <begin position="220"/>
        <end position="236"/>
    </location>
</feature>
<accession>A0A0P9EN53</accession>
<name>A0A0P9EN53_RHOGW</name>
<evidence type="ECO:0000313" key="2">
    <source>
        <dbReference type="EMBL" id="KPV73378.1"/>
    </source>
</evidence>
<dbReference type="AlphaFoldDB" id="A0A0P9EN53"/>
<evidence type="ECO:0000256" key="1">
    <source>
        <dbReference type="SAM" id="MobiDB-lite"/>
    </source>
</evidence>
<gene>
    <name evidence="2" type="ORF">RHOBADRAFT_55130</name>
</gene>